<keyword evidence="10" id="KW-0808">Transferase</keyword>
<organism evidence="10">
    <name type="scientific">Aspergillus arachidicola</name>
    <dbReference type="NCBI Taxonomy" id="656916"/>
    <lineage>
        <taxon>Eukaryota</taxon>
        <taxon>Fungi</taxon>
        <taxon>Dikarya</taxon>
        <taxon>Ascomycota</taxon>
        <taxon>Pezizomycotina</taxon>
        <taxon>Eurotiomycetes</taxon>
        <taxon>Eurotiomycetidae</taxon>
        <taxon>Eurotiales</taxon>
        <taxon>Aspergillaceae</taxon>
        <taxon>Aspergillus</taxon>
        <taxon>Aspergillus subgen. Circumdati</taxon>
    </lineage>
</organism>
<sequence>MLFTRSRRKSPVVRKWGSEEFKAVLPWIIKLRQKNTPWKDIQRIWLKKFGIPRTVNALRGQSYRAQWGWVPQSSDELPQATSCSPQQPSRARRQSVWSVPSSPEPSPTPDSEDAQAPLAGVSTSQNLPSTTVEQRAARKSLSKHQENAPKISLAFNMAAWLGLEHDEGGWAITDNDAMRRVINGMDCPANQHPSITFFVGHTAKAQALRSLYPHNNTGRHRKQGWAQLHLSGAGKAACAASPSASVRRLHRAVEREFVSLFSTLAEAGRSAQIRREVFRNGQSTWSTLHSNRVCLFCLQRAPEHVLPCRHALCDVCACSLGQRAAGAEYHVELTECPACQASFSLTVRLLPPTKRPTILVLDGGGTRGVVTLGFLKALKDQIGRTRGLREAFDLTLGTSVGAIIASHVMVCGASVADTHPKFDTLARQIFSRRPLWQTILGQSWGWVTAWMADSRYDSAVLDRTVQDGFGRDRRLFDTTKPLVSGIRVALTASQVEDRSLCLFSNYQAAGRLRMSSAYRALVPKQEPFLWEIARCCVAALGYVSLDMLEVSRDNDRATALTYPNRYSTPKRLPGLGTFQDGGVRANCPLRTALRESEIIWPTAKRPDLVVSIGTGYPSADDGPVHLRRESFVERGLRAFLSSQAVDRRHSWQDTHDSIPESVKQETFRLDRVVSGALPELDDVRALQELGEYEYHIPDELTQAWLAKSFFFELDEEPLFTLGHYECRGLILCCKYGAAGLVEQILSHCPGARFALDDGSNLGAADHDQGCLTCGYYRKRVTFRVSSIHQTLQLGIRGVARYRAIPTSIQYLLHEQQADCPFGRAGHRSDFWPPVRRCYCPARKRSHTSMQTERAAKRRRL</sequence>
<dbReference type="InterPro" id="IPR017907">
    <property type="entry name" value="Znf_RING_CS"/>
</dbReference>
<evidence type="ECO:0000256" key="3">
    <source>
        <dbReference type="ARBA" id="ARBA00022833"/>
    </source>
</evidence>
<evidence type="ECO:0000256" key="4">
    <source>
        <dbReference type="ARBA" id="ARBA00023098"/>
    </source>
</evidence>
<dbReference type="InterPro" id="IPR016035">
    <property type="entry name" value="Acyl_Trfase/lysoPLipase"/>
</dbReference>
<feature type="short sequence motif" description="GXGXXG" evidence="6">
    <location>
        <begin position="363"/>
        <end position="368"/>
    </location>
</feature>
<proteinExistence type="predicted"/>
<feature type="region of interest" description="Disordered" evidence="7">
    <location>
        <begin position="74"/>
        <end position="146"/>
    </location>
</feature>
<dbReference type="GO" id="GO:0016020">
    <property type="term" value="C:membrane"/>
    <property type="evidence" value="ECO:0007669"/>
    <property type="project" value="TreeGrafter"/>
</dbReference>
<feature type="short sequence motif" description="DGA/G" evidence="6">
    <location>
        <begin position="580"/>
        <end position="582"/>
    </location>
</feature>
<dbReference type="GO" id="GO:0019369">
    <property type="term" value="P:arachidonate metabolic process"/>
    <property type="evidence" value="ECO:0007669"/>
    <property type="project" value="TreeGrafter"/>
</dbReference>
<keyword evidence="6 10" id="KW-0378">Hydrolase</keyword>
<name>A0A5N6XQ20_9EURO</name>
<dbReference type="PANTHER" id="PTHR24185">
    <property type="entry name" value="CALCIUM-INDEPENDENT PHOSPHOLIPASE A2-GAMMA"/>
    <property type="match status" value="1"/>
</dbReference>
<dbReference type="EMBL" id="ML737244">
    <property type="protein sequence ID" value="KAE8334813.1"/>
    <property type="molecule type" value="Genomic_DNA"/>
</dbReference>
<dbReference type="PANTHER" id="PTHR24185:SF8">
    <property type="entry name" value="PNPLA DOMAIN-CONTAINING PROTEIN"/>
    <property type="match status" value="1"/>
</dbReference>
<evidence type="ECO:0000256" key="6">
    <source>
        <dbReference type="PROSITE-ProRule" id="PRU01161"/>
    </source>
</evidence>
<dbReference type="Proteomes" id="UP000325558">
    <property type="component" value="Unassembled WGS sequence"/>
</dbReference>
<dbReference type="InterPro" id="IPR002641">
    <property type="entry name" value="PNPLA_dom"/>
</dbReference>
<evidence type="ECO:0000256" key="2">
    <source>
        <dbReference type="ARBA" id="ARBA00022771"/>
    </source>
</evidence>
<keyword evidence="1" id="KW-0479">Metal-binding</keyword>
<dbReference type="GO" id="GO:0016740">
    <property type="term" value="F:transferase activity"/>
    <property type="evidence" value="ECO:0007669"/>
    <property type="project" value="UniProtKB-KW"/>
</dbReference>
<dbReference type="InterPro" id="IPR001841">
    <property type="entry name" value="Znf_RING"/>
</dbReference>
<dbReference type="GO" id="GO:0046486">
    <property type="term" value="P:glycerolipid metabolic process"/>
    <property type="evidence" value="ECO:0007669"/>
    <property type="project" value="UniProtKB-ARBA"/>
</dbReference>
<feature type="active site" description="Proton acceptor" evidence="6">
    <location>
        <position position="580"/>
    </location>
</feature>
<evidence type="ECO:0000256" key="5">
    <source>
        <dbReference type="PROSITE-ProRule" id="PRU00175"/>
    </source>
</evidence>
<evidence type="ECO:0000259" key="9">
    <source>
        <dbReference type="PROSITE" id="PS51635"/>
    </source>
</evidence>
<accession>A0A5N6XQ20</accession>
<keyword evidence="4 6" id="KW-0443">Lipid metabolism</keyword>
<dbReference type="AlphaFoldDB" id="A0A5N6XQ20"/>
<reference evidence="10" key="1">
    <citation type="submission" date="2019-04" db="EMBL/GenBank/DDBJ databases">
        <title>Friends and foes A comparative genomics study of 23 Aspergillus species from section Flavi.</title>
        <authorList>
            <consortium name="DOE Joint Genome Institute"/>
            <person name="Kjaerbolling I."/>
            <person name="Vesth T."/>
            <person name="Frisvad J.C."/>
            <person name="Nybo J.L."/>
            <person name="Theobald S."/>
            <person name="Kildgaard S."/>
            <person name="Isbrandt T."/>
            <person name="Kuo A."/>
            <person name="Sato A."/>
            <person name="Lyhne E.K."/>
            <person name="Kogle M.E."/>
            <person name="Wiebenga A."/>
            <person name="Kun R.S."/>
            <person name="Lubbers R.J."/>
            <person name="Makela M.R."/>
            <person name="Barry K."/>
            <person name="Chovatia M."/>
            <person name="Clum A."/>
            <person name="Daum C."/>
            <person name="Haridas S."/>
            <person name="He G."/>
            <person name="LaButti K."/>
            <person name="Lipzen A."/>
            <person name="Mondo S."/>
            <person name="Riley R."/>
            <person name="Salamov A."/>
            <person name="Simmons B.A."/>
            <person name="Magnuson J.K."/>
            <person name="Henrissat B."/>
            <person name="Mortensen U.H."/>
            <person name="Larsen T.O."/>
            <person name="Devries R.P."/>
            <person name="Grigoriev I.V."/>
            <person name="Machida M."/>
            <person name="Baker S.E."/>
            <person name="Andersen M.R."/>
        </authorList>
    </citation>
    <scope>NUCLEOTIDE SEQUENCE</scope>
    <source>
        <strain evidence="10">CBS 117612</strain>
    </source>
</reference>
<dbReference type="Pfam" id="PF01734">
    <property type="entry name" value="Patatin"/>
    <property type="match status" value="1"/>
</dbReference>
<dbReference type="GO" id="GO:0047499">
    <property type="term" value="F:calcium-independent phospholipase A2 activity"/>
    <property type="evidence" value="ECO:0007669"/>
    <property type="project" value="TreeGrafter"/>
</dbReference>
<evidence type="ECO:0000256" key="7">
    <source>
        <dbReference type="SAM" id="MobiDB-lite"/>
    </source>
</evidence>
<gene>
    <name evidence="10" type="ORF">BDV24DRAFT_169805</name>
</gene>
<dbReference type="InterPro" id="IPR013083">
    <property type="entry name" value="Znf_RING/FYVE/PHD"/>
</dbReference>
<keyword evidence="6" id="KW-0442">Lipid degradation</keyword>
<evidence type="ECO:0000313" key="10">
    <source>
        <dbReference type="EMBL" id="KAE8334813.1"/>
    </source>
</evidence>
<dbReference type="CDD" id="cd07199">
    <property type="entry name" value="Pat17_PNPLA8_PNPLA9_like"/>
    <property type="match status" value="1"/>
</dbReference>
<feature type="active site" description="Nucleophile" evidence="6">
    <location>
        <position position="399"/>
    </location>
</feature>
<protein>
    <submittedName>
        <fullName evidence="10">Acyl transferase/acyl hydrolase/lysophospholipase</fullName>
    </submittedName>
</protein>
<dbReference type="PROSITE" id="PS50089">
    <property type="entry name" value="ZF_RING_2"/>
    <property type="match status" value="1"/>
</dbReference>
<dbReference type="GO" id="GO:0016042">
    <property type="term" value="P:lipid catabolic process"/>
    <property type="evidence" value="ECO:0007669"/>
    <property type="project" value="UniProtKB-UniRule"/>
</dbReference>
<feature type="compositionally biased region" description="Polar residues" evidence="7">
    <location>
        <begin position="74"/>
        <end position="89"/>
    </location>
</feature>
<dbReference type="PROSITE" id="PS51635">
    <property type="entry name" value="PNPLA"/>
    <property type="match status" value="1"/>
</dbReference>
<dbReference type="SUPFAM" id="SSF52151">
    <property type="entry name" value="FabD/lysophospholipase-like"/>
    <property type="match status" value="1"/>
</dbReference>
<evidence type="ECO:0000256" key="1">
    <source>
        <dbReference type="ARBA" id="ARBA00022723"/>
    </source>
</evidence>
<feature type="domain" description="RING-type" evidence="8">
    <location>
        <begin position="294"/>
        <end position="340"/>
    </location>
</feature>
<feature type="domain" description="PNPLA" evidence="9">
    <location>
        <begin position="359"/>
        <end position="593"/>
    </location>
</feature>
<dbReference type="GO" id="GO:0008270">
    <property type="term" value="F:zinc ion binding"/>
    <property type="evidence" value="ECO:0007669"/>
    <property type="project" value="UniProtKB-KW"/>
</dbReference>
<dbReference type="Gene3D" id="3.40.1090.10">
    <property type="entry name" value="Cytosolic phospholipase A2 catalytic domain"/>
    <property type="match status" value="1"/>
</dbReference>
<feature type="short sequence motif" description="GXSXG" evidence="6">
    <location>
        <begin position="397"/>
        <end position="401"/>
    </location>
</feature>
<dbReference type="Gene3D" id="3.30.40.10">
    <property type="entry name" value="Zinc/RING finger domain, C3HC4 (zinc finger)"/>
    <property type="match status" value="1"/>
</dbReference>
<dbReference type="PROSITE" id="PS00518">
    <property type="entry name" value="ZF_RING_1"/>
    <property type="match status" value="1"/>
</dbReference>
<dbReference type="OrthoDB" id="194358at2759"/>
<keyword evidence="3" id="KW-0862">Zinc</keyword>
<evidence type="ECO:0000259" key="8">
    <source>
        <dbReference type="PROSITE" id="PS50089"/>
    </source>
</evidence>
<feature type="compositionally biased region" description="Polar residues" evidence="7">
    <location>
        <begin position="121"/>
        <end position="133"/>
    </location>
</feature>
<keyword evidence="2 5" id="KW-0863">Zinc-finger</keyword>